<accession>L1ND39</accession>
<evidence type="ECO:0000313" key="2">
    <source>
        <dbReference type="Proteomes" id="UP000010433"/>
    </source>
</evidence>
<organism evidence="1 2">
    <name type="scientific">Hoylesella saccharolytica F0055</name>
    <dbReference type="NCBI Taxonomy" id="1127699"/>
    <lineage>
        <taxon>Bacteria</taxon>
        <taxon>Pseudomonadati</taxon>
        <taxon>Bacteroidota</taxon>
        <taxon>Bacteroidia</taxon>
        <taxon>Bacteroidales</taxon>
        <taxon>Prevotellaceae</taxon>
        <taxon>Hoylesella</taxon>
    </lineage>
</organism>
<evidence type="ECO:0000313" key="1">
    <source>
        <dbReference type="EMBL" id="EKY01122.1"/>
    </source>
</evidence>
<proteinExistence type="predicted"/>
<sequence>MIIKEQAMAYYNNLTSKNMGSTLAKNFLSKGEQGQENVSS</sequence>
<comment type="caution">
    <text evidence="1">The sequence shown here is derived from an EMBL/GenBank/DDBJ whole genome shotgun (WGS) entry which is preliminary data.</text>
</comment>
<dbReference type="PATRIC" id="fig|1127699.3.peg.1021"/>
<name>L1ND39_9BACT</name>
<gene>
    <name evidence="1" type="ORF">HMPREF9151_01106</name>
</gene>
<protein>
    <submittedName>
        <fullName evidence="1">Uncharacterized protein</fullName>
    </submittedName>
</protein>
<dbReference type="EMBL" id="AMEP01000075">
    <property type="protein sequence ID" value="EKY01122.1"/>
    <property type="molecule type" value="Genomic_DNA"/>
</dbReference>
<keyword evidence="2" id="KW-1185">Reference proteome</keyword>
<reference evidence="1 2" key="1">
    <citation type="submission" date="2012-05" db="EMBL/GenBank/DDBJ databases">
        <authorList>
            <person name="Weinstock G."/>
            <person name="Sodergren E."/>
            <person name="Lobos E.A."/>
            <person name="Fulton L."/>
            <person name="Fulton R."/>
            <person name="Courtney L."/>
            <person name="Fronick C."/>
            <person name="O'Laughlin M."/>
            <person name="Godfrey J."/>
            <person name="Wilson R.M."/>
            <person name="Miner T."/>
            <person name="Farmer C."/>
            <person name="Delehaunty K."/>
            <person name="Cordes M."/>
            <person name="Minx P."/>
            <person name="Tomlinson C."/>
            <person name="Chen J."/>
            <person name="Wollam A."/>
            <person name="Pepin K.H."/>
            <person name="Bhonagiri V."/>
            <person name="Zhang X."/>
            <person name="Suruliraj S."/>
            <person name="Warren W."/>
            <person name="Mitreva M."/>
            <person name="Mardis E.R."/>
            <person name="Wilson R.K."/>
        </authorList>
    </citation>
    <scope>NUCLEOTIDE SEQUENCE [LARGE SCALE GENOMIC DNA]</scope>
    <source>
        <strain evidence="1 2">F0055</strain>
    </source>
</reference>
<dbReference type="HOGENOM" id="CLU_3294511_0_0_10"/>
<dbReference type="Proteomes" id="UP000010433">
    <property type="component" value="Unassembled WGS sequence"/>
</dbReference>
<dbReference type="AlphaFoldDB" id="L1ND39"/>